<dbReference type="RefSeq" id="WP_320426856.1">
    <property type="nucleotide sequence ID" value="NZ_JAXCLA010000012.1"/>
</dbReference>
<dbReference type="PANTHER" id="PTHR45138">
    <property type="entry name" value="REGULATORY COMPONENTS OF SENSORY TRANSDUCTION SYSTEM"/>
    <property type="match status" value="1"/>
</dbReference>
<gene>
    <name evidence="5" type="ORF">SNE35_30585</name>
</gene>
<evidence type="ECO:0000256" key="2">
    <source>
        <dbReference type="ARBA" id="ARBA00034247"/>
    </source>
</evidence>
<evidence type="ECO:0000256" key="1">
    <source>
        <dbReference type="ARBA" id="ARBA00012528"/>
    </source>
</evidence>
<dbReference type="CDD" id="cd01949">
    <property type="entry name" value="GGDEF"/>
    <property type="match status" value="1"/>
</dbReference>
<dbReference type="Gene3D" id="3.30.70.270">
    <property type="match status" value="1"/>
</dbReference>
<dbReference type="InterPro" id="IPR050469">
    <property type="entry name" value="Diguanylate_Cyclase"/>
</dbReference>
<organism evidence="5 6">
    <name type="scientific">Roseateles agri</name>
    <dbReference type="NCBI Taxonomy" id="3098619"/>
    <lineage>
        <taxon>Bacteria</taxon>
        <taxon>Pseudomonadati</taxon>
        <taxon>Pseudomonadota</taxon>
        <taxon>Betaproteobacteria</taxon>
        <taxon>Burkholderiales</taxon>
        <taxon>Sphaerotilaceae</taxon>
        <taxon>Roseateles</taxon>
    </lineage>
</organism>
<protein>
    <recommendedName>
        <fullName evidence="1">diguanylate cyclase</fullName>
        <ecNumber evidence="1">2.7.7.65</ecNumber>
    </recommendedName>
</protein>
<keyword evidence="5" id="KW-0548">Nucleotidyltransferase</keyword>
<sequence length="394" mass="42544">MSGTLSEAFLLADPMTLLMAIVLMLLAASGVWWSMAAGTTVAPRASMCLAVANALLAGGLGVDALGGQAPGLLRDGGGDLLAIGAFAVLRAGVPAIVGEPLAWRSALAVWLASAVLLVAVPLEGDMRWHVRAVHTALGALVAMSCVDAWRQLRRHVRPALSALLITPLFAVFVLLAARLLESFWQPAQTVDVRQLNEFNVIWLWMTLLVSLVLNATMACLIVMRLVLSIHRLTRRDPLTDVYNRRALSEAIAAEHLQLQRGRPYALVMIDMDRFKQLNDTLGHAAGDAALCRLVEALKPCVRDVDRLGRLGGEEFCTLLPLTDLVGALLVAERMRANLEESAFEWQGHPWQLTASFGIAEARPEDASADAVLGRADRAMYKAKAQGRNVVQADD</sequence>
<dbReference type="GO" id="GO:0052621">
    <property type="term" value="F:diguanylate cyclase activity"/>
    <property type="evidence" value="ECO:0007669"/>
    <property type="project" value="UniProtKB-EC"/>
</dbReference>
<dbReference type="InterPro" id="IPR000160">
    <property type="entry name" value="GGDEF_dom"/>
</dbReference>
<dbReference type="InterPro" id="IPR029787">
    <property type="entry name" value="Nucleotide_cyclase"/>
</dbReference>
<comment type="catalytic activity">
    <reaction evidence="2">
        <text>2 GTP = 3',3'-c-di-GMP + 2 diphosphate</text>
        <dbReference type="Rhea" id="RHEA:24898"/>
        <dbReference type="ChEBI" id="CHEBI:33019"/>
        <dbReference type="ChEBI" id="CHEBI:37565"/>
        <dbReference type="ChEBI" id="CHEBI:58805"/>
        <dbReference type="EC" id="2.7.7.65"/>
    </reaction>
</comment>
<feature type="transmembrane region" description="Helical" evidence="3">
    <location>
        <begin position="200"/>
        <end position="227"/>
    </location>
</feature>
<accession>A0ABU5DRD2</accession>
<name>A0ABU5DRD2_9BURK</name>
<dbReference type="EMBL" id="JAXCLA010000012">
    <property type="protein sequence ID" value="MDY0748886.1"/>
    <property type="molecule type" value="Genomic_DNA"/>
</dbReference>
<feature type="transmembrane region" description="Helical" evidence="3">
    <location>
        <begin position="47"/>
        <end position="68"/>
    </location>
</feature>
<keyword evidence="5" id="KW-0808">Transferase</keyword>
<evidence type="ECO:0000259" key="4">
    <source>
        <dbReference type="PROSITE" id="PS50887"/>
    </source>
</evidence>
<keyword evidence="3" id="KW-0812">Transmembrane</keyword>
<dbReference type="InterPro" id="IPR043128">
    <property type="entry name" value="Rev_trsase/Diguanyl_cyclase"/>
</dbReference>
<evidence type="ECO:0000256" key="3">
    <source>
        <dbReference type="SAM" id="Phobius"/>
    </source>
</evidence>
<dbReference type="PANTHER" id="PTHR45138:SF9">
    <property type="entry name" value="DIGUANYLATE CYCLASE DGCM-RELATED"/>
    <property type="match status" value="1"/>
</dbReference>
<feature type="transmembrane region" description="Helical" evidence="3">
    <location>
        <begin position="161"/>
        <end position="180"/>
    </location>
</feature>
<dbReference type="NCBIfam" id="TIGR00254">
    <property type="entry name" value="GGDEF"/>
    <property type="match status" value="1"/>
</dbReference>
<dbReference type="Pfam" id="PF00990">
    <property type="entry name" value="GGDEF"/>
    <property type="match status" value="1"/>
</dbReference>
<dbReference type="SUPFAM" id="SSF55073">
    <property type="entry name" value="Nucleotide cyclase"/>
    <property type="match status" value="1"/>
</dbReference>
<dbReference type="PROSITE" id="PS50887">
    <property type="entry name" value="GGDEF"/>
    <property type="match status" value="1"/>
</dbReference>
<keyword evidence="3" id="KW-1133">Transmembrane helix</keyword>
<keyword evidence="3" id="KW-0472">Membrane</keyword>
<dbReference type="InterPro" id="IPR036396">
    <property type="entry name" value="Cyt_P450_sf"/>
</dbReference>
<proteinExistence type="predicted"/>
<dbReference type="Proteomes" id="UP001285263">
    <property type="component" value="Unassembled WGS sequence"/>
</dbReference>
<dbReference type="SUPFAM" id="SSF48264">
    <property type="entry name" value="Cytochrome P450"/>
    <property type="match status" value="1"/>
</dbReference>
<reference evidence="5 6" key="1">
    <citation type="submission" date="2023-11" db="EMBL/GenBank/DDBJ databases">
        <title>Paucibacter sp. nov., isolated from fresh soil in Korea.</title>
        <authorList>
            <person name="Le N.T.T."/>
        </authorList>
    </citation>
    <scope>NUCLEOTIDE SEQUENCE [LARGE SCALE GENOMIC DNA]</scope>
    <source>
        <strain evidence="5 6">R3-3</strain>
    </source>
</reference>
<feature type="transmembrane region" description="Helical" evidence="3">
    <location>
        <begin position="15"/>
        <end position="35"/>
    </location>
</feature>
<evidence type="ECO:0000313" key="5">
    <source>
        <dbReference type="EMBL" id="MDY0748886.1"/>
    </source>
</evidence>
<feature type="domain" description="GGDEF" evidence="4">
    <location>
        <begin position="262"/>
        <end position="394"/>
    </location>
</feature>
<keyword evidence="6" id="KW-1185">Reference proteome</keyword>
<feature type="transmembrane region" description="Helical" evidence="3">
    <location>
        <begin position="105"/>
        <end position="122"/>
    </location>
</feature>
<dbReference type="EC" id="2.7.7.65" evidence="1"/>
<comment type="caution">
    <text evidence="5">The sequence shown here is derived from an EMBL/GenBank/DDBJ whole genome shotgun (WGS) entry which is preliminary data.</text>
</comment>
<evidence type="ECO:0000313" key="6">
    <source>
        <dbReference type="Proteomes" id="UP001285263"/>
    </source>
</evidence>
<dbReference type="SMART" id="SM00267">
    <property type="entry name" value="GGDEF"/>
    <property type="match status" value="1"/>
</dbReference>